<organism evidence="8 9">
    <name type="scientific">Pontibacillus yanchengensis Y32</name>
    <dbReference type="NCBI Taxonomy" id="1385514"/>
    <lineage>
        <taxon>Bacteria</taxon>
        <taxon>Bacillati</taxon>
        <taxon>Bacillota</taxon>
        <taxon>Bacilli</taxon>
        <taxon>Bacillales</taxon>
        <taxon>Bacillaceae</taxon>
        <taxon>Pontibacillus</taxon>
    </lineage>
</organism>
<keyword evidence="7" id="KW-0732">Signal</keyword>
<feature type="transmembrane region" description="Helical" evidence="6">
    <location>
        <begin position="124"/>
        <end position="146"/>
    </location>
</feature>
<accession>A0A0A2TTM0</accession>
<evidence type="ECO:0000313" key="9">
    <source>
        <dbReference type="Proteomes" id="UP000030147"/>
    </source>
</evidence>
<proteinExistence type="predicted"/>
<dbReference type="GO" id="GO:0035435">
    <property type="term" value="P:phosphate ion transmembrane transport"/>
    <property type="evidence" value="ECO:0007669"/>
    <property type="project" value="TreeGrafter"/>
</dbReference>
<dbReference type="eggNOG" id="COG0306">
    <property type="taxonomic scope" value="Bacteria"/>
</dbReference>
<protein>
    <submittedName>
        <fullName evidence="8">Sulfate permease</fullName>
    </submittedName>
</protein>
<feature type="transmembrane region" description="Helical" evidence="6">
    <location>
        <begin position="238"/>
        <end position="260"/>
    </location>
</feature>
<feature type="transmembrane region" description="Helical" evidence="6">
    <location>
        <begin position="321"/>
        <end position="340"/>
    </location>
</feature>
<sequence length="357" mass="37062">MTVLAIAVALFFAMNIGASGAAAAMGTTFGSGAIEKKRMALILCSVGVLLGASFGGQEVAETIGSGVIPSSIINLKVVLIILFSATMSLFIANMLGIPLSTSEVTVGAVIGVGIASQILFVEKLLFLLLIWILVPICAFLLALFAAKGIKLLENHSSAIHQPNWQKRFTYLLIGAGFLEAVAAGMNNVGNAVGPLIGAGVLSMNTGTVIGGVFVALGVLLFGGKVLETNGKRITRFSLIEGCSITSIGAGLVIAASILGIPVPLTQITTSAIMGVGAGKSGQILFKKRIIKRMLMVWAVSPVFSLVFSYGLVKLFLESDMYSLVAIGSMFLATVGSLYLIKTVREEKAMINEQGSGI</sequence>
<feature type="transmembrane region" description="Helical" evidence="6">
    <location>
        <begin position="39"/>
        <end position="56"/>
    </location>
</feature>
<keyword evidence="3 6" id="KW-0812">Transmembrane</keyword>
<evidence type="ECO:0000256" key="4">
    <source>
        <dbReference type="ARBA" id="ARBA00022989"/>
    </source>
</evidence>
<feature type="transmembrane region" description="Helical" evidence="6">
    <location>
        <begin position="266"/>
        <end position="285"/>
    </location>
</feature>
<dbReference type="RefSeq" id="WP_036819388.1">
    <property type="nucleotide sequence ID" value="NZ_AVBF01000026.1"/>
</dbReference>
<keyword evidence="5 6" id="KW-0472">Membrane</keyword>
<keyword evidence="2" id="KW-0813">Transport</keyword>
<dbReference type="Pfam" id="PF01384">
    <property type="entry name" value="PHO4"/>
    <property type="match status" value="1"/>
</dbReference>
<evidence type="ECO:0000256" key="3">
    <source>
        <dbReference type="ARBA" id="ARBA00022692"/>
    </source>
</evidence>
<dbReference type="AlphaFoldDB" id="A0A0A2TTM0"/>
<dbReference type="EMBL" id="AVBF01000026">
    <property type="protein sequence ID" value="KGP72630.1"/>
    <property type="molecule type" value="Genomic_DNA"/>
</dbReference>
<dbReference type="STRING" id="1385514.N782_11210"/>
<feature type="transmembrane region" description="Helical" evidence="6">
    <location>
        <begin position="77"/>
        <end position="97"/>
    </location>
</feature>
<evidence type="ECO:0000313" key="8">
    <source>
        <dbReference type="EMBL" id="KGP72630.1"/>
    </source>
</evidence>
<feature type="chain" id="PRO_5038827762" evidence="7">
    <location>
        <begin position="25"/>
        <end position="357"/>
    </location>
</feature>
<dbReference type="PANTHER" id="PTHR11101">
    <property type="entry name" value="PHOSPHATE TRANSPORTER"/>
    <property type="match status" value="1"/>
</dbReference>
<dbReference type="Proteomes" id="UP000030147">
    <property type="component" value="Unassembled WGS sequence"/>
</dbReference>
<evidence type="ECO:0000256" key="6">
    <source>
        <dbReference type="SAM" id="Phobius"/>
    </source>
</evidence>
<keyword evidence="9" id="KW-1185">Reference proteome</keyword>
<feature type="transmembrane region" description="Helical" evidence="6">
    <location>
        <begin position="167"/>
        <end position="185"/>
    </location>
</feature>
<evidence type="ECO:0000256" key="1">
    <source>
        <dbReference type="ARBA" id="ARBA00004141"/>
    </source>
</evidence>
<dbReference type="InterPro" id="IPR001204">
    <property type="entry name" value="Phos_transporter"/>
</dbReference>
<name>A0A0A2TTM0_9BACI</name>
<dbReference type="GO" id="GO:0005315">
    <property type="term" value="F:phosphate transmembrane transporter activity"/>
    <property type="evidence" value="ECO:0007669"/>
    <property type="project" value="InterPro"/>
</dbReference>
<keyword evidence="4 6" id="KW-1133">Transmembrane helix</keyword>
<evidence type="ECO:0000256" key="5">
    <source>
        <dbReference type="ARBA" id="ARBA00023136"/>
    </source>
</evidence>
<feature type="transmembrane region" description="Helical" evidence="6">
    <location>
        <begin position="294"/>
        <end position="315"/>
    </location>
</feature>
<comment type="subcellular location">
    <subcellularLocation>
        <location evidence="1">Membrane</location>
        <topology evidence="1">Multi-pass membrane protein</topology>
    </subcellularLocation>
</comment>
<feature type="transmembrane region" description="Helical" evidence="6">
    <location>
        <begin position="205"/>
        <end position="226"/>
    </location>
</feature>
<feature type="signal peptide" evidence="7">
    <location>
        <begin position="1"/>
        <end position="24"/>
    </location>
</feature>
<evidence type="ECO:0000256" key="7">
    <source>
        <dbReference type="SAM" id="SignalP"/>
    </source>
</evidence>
<dbReference type="OrthoDB" id="19855at2"/>
<evidence type="ECO:0000256" key="2">
    <source>
        <dbReference type="ARBA" id="ARBA00022448"/>
    </source>
</evidence>
<reference evidence="8 9" key="1">
    <citation type="journal article" date="2015" name="Stand. Genomic Sci.">
        <title>High quality draft genome sequence of the moderately halophilic bacterium Pontibacillus yanchengensis Y32(T) and comparison among Pontibacillus genomes.</title>
        <authorList>
            <person name="Huang J."/>
            <person name="Qiao Z.X."/>
            <person name="Tang J.W."/>
            <person name="Wang G."/>
        </authorList>
    </citation>
    <scope>NUCLEOTIDE SEQUENCE [LARGE SCALE GENOMIC DNA]</scope>
    <source>
        <strain evidence="8 9">Y32</strain>
    </source>
</reference>
<dbReference type="GO" id="GO:0016020">
    <property type="term" value="C:membrane"/>
    <property type="evidence" value="ECO:0007669"/>
    <property type="project" value="UniProtKB-SubCell"/>
</dbReference>
<dbReference type="PANTHER" id="PTHR11101:SF80">
    <property type="entry name" value="PHOSPHATE TRANSPORTER"/>
    <property type="match status" value="1"/>
</dbReference>
<gene>
    <name evidence="8" type="ORF">N782_11210</name>
</gene>
<comment type="caution">
    <text evidence="8">The sequence shown here is derived from an EMBL/GenBank/DDBJ whole genome shotgun (WGS) entry which is preliminary data.</text>
</comment>